<dbReference type="AlphaFoldDB" id="A0A8X7MYT8"/>
<reference evidence="1" key="1">
    <citation type="submission" date="2016-04" db="EMBL/GenBank/DDBJ databases">
        <authorList>
            <person name="Nguyen H.D."/>
            <person name="Samba Siva P."/>
            <person name="Cullis J."/>
            <person name="Levesque C.A."/>
            <person name="Hambleton S."/>
        </authorList>
    </citation>
    <scope>NUCLEOTIDE SEQUENCE</scope>
    <source>
        <strain evidence="1">DAOMC 236426</strain>
    </source>
</reference>
<name>A0A8X7MYT8_9BASI</name>
<proteinExistence type="predicted"/>
<evidence type="ECO:0000313" key="1">
    <source>
        <dbReference type="EMBL" id="KAE8252766.1"/>
    </source>
</evidence>
<keyword evidence="2" id="KW-1185">Reference proteome</keyword>
<organism evidence="1 2">
    <name type="scientific">Tilletia controversa</name>
    <name type="common">dwarf bunt fungus</name>
    <dbReference type="NCBI Taxonomy" id="13291"/>
    <lineage>
        <taxon>Eukaryota</taxon>
        <taxon>Fungi</taxon>
        <taxon>Dikarya</taxon>
        <taxon>Basidiomycota</taxon>
        <taxon>Ustilaginomycotina</taxon>
        <taxon>Exobasidiomycetes</taxon>
        <taxon>Tilletiales</taxon>
        <taxon>Tilletiaceae</taxon>
        <taxon>Tilletia</taxon>
    </lineage>
</organism>
<sequence>MMAARIEPGKDRIHWKATDDFANRDGATMTGTSTTTFLPASHDAQTSSINRASFLPTSALSFPIPTK</sequence>
<accession>A0A8X7MYT8</accession>
<dbReference type="Proteomes" id="UP000077684">
    <property type="component" value="Unassembled WGS sequence"/>
</dbReference>
<gene>
    <name evidence="1" type="ORF">A4X06_0g1948</name>
</gene>
<reference evidence="1" key="2">
    <citation type="journal article" date="2019" name="IMA Fungus">
        <title>Genome sequencing and comparison of five Tilletia species to identify candidate genes for the detection of regulated species infecting wheat.</title>
        <authorList>
            <person name="Nguyen H.D.T."/>
            <person name="Sultana T."/>
            <person name="Kesanakurti P."/>
            <person name="Hambleton S."/>
        </authorList>
    </citation>
    <scope>NUCLEOTIDE SEQUENCE</scope>
    <source>
        <strain evidence="1">DAOMC 236426</strain>
    </source>
</reference>
<dbReference type="EMBL" id="LWDE02000135">
    <property type="protein sequence ID" value="KAE8252766.1"/>
    <property type="molecule type" value="Genomic_DNA"/>
</dbReference>
<protein>
    <submittedName>
        <fullName evidence="1">Uncharacterized protein</fullName>
    </submittedName>
</protein>
<comment type="caution">
    <text evidence="1">The sequence shown here is derived from an EMBL/GenBank/DDBJ whole genome shotgun (WGS) entry which is preliminary data.</text>
</comment>
<evidence type="ECO:0000313" key="2">
    <source>
        <dbReference type="Proteomes" id="UP000077684"/>
    </source>
</evidence>